<dbReference type="SUPFAM" id="SSF56112">
    <property type="entry name" value="Protein kinase-like (PK-like)"/>
    <property type="match status" value="1"/>
</dbReference>
<dbReference type="PANTHER" id="PTHR39441:SF1">
    <property type="entry name" value="DUF2252 DOMAIN-CONTAINING PROTEIN"/>
    <property type="match status" value="1"/>
</dbReference>
<dbReference type="Pfam" id="PF10009">
    <property type="entry name" value="DUF2252"/>
    <property type="match status" value="1"/>
</dbReference>
<keyword evidence="2" id="KW-1185">Reference proteome</keyword>
<dbReference type="PANTHER" id="PTHR39441">
    <property type="entry name" value="DUF2252 DOMAIN-CONTAINING PROTEIN"/>
    <property type="match status" value="1"/>
</dbReference>
<dbReference type="RefSeq" id="WP_099641149.1">
    <property type="nucleotide sequence ID" value="NZ_NKHF01000025.1"/>
</dbReference>
<name>A0A2A5JTU8_PSEO7</name>
<proteinExistence type="predicted"/>
<dbReference type="EMBL" id="NKHF01000025">
    <property type="protein sequence ID" value="PCK32711.1"/>
    <property type="molecule type" value="Genomic_DNA"/>
</dbReference>
<dbReference type="InterPro" id="IPR018721">
    <property type="entry name" value="DUF2252"/>
</dbReference>
<gene>
    <name evidence="1" type="ORF">CEX98_05695</name>
</gene>
<protein>
    <recommendedName>
        <fullName evidence="3">DUF2252 domain-containing protein</fullName>
    </recommendedName>
</protein>
<comment type="caution">
    <text evidence="1">The sequence shown here is derived from an EMBL/GenBank/DDBJ whole genome shotgun (WGS) entry which is preliminary data.</text>
</comment>
<evidence type="ECO:0008006" key="3">
    <source>
        <dbReference type="Google" id="ProtNLM"/>
    </source>
</evidence>
<sequence>MNRHDYLADYFNEREGVHVDSDCSKSDKMRLSPLRFFRGSAALMYKDLQAQQIVLPDAATTLPLTYVMGDCHTGNFGFHSEEGSHGDTLIFEPNDFDDACVGHAVWDLFRYLVSLPLTQLEGGRIQEQAQDIKDRSKPLVSKELVAQAQLDFLYSYLKTCQLSLEYKVDSNTGLTKFDNNHILHKRWQKGLQRMAGGAAFTIKSTLAKEIDLSIKPLRFREDKLKFKQLDPNLKENLIYHFAPYVDDEILDCVERIDQGTGSLHLSRYYLLVGPNVQKPTKDILPLCHIVEIKQQQLASPLAYFTNLSPINRLDPAHLTVNSQRKMQRRTDLILDNALWQGCHWLVRSRHHARVGIDPEDITIGKRAATKSGFSQYAQACGEALALSHMRADRRSLHFQEQAVAILPNLLDELVKTASHYSEQVIADWRWFCEQGLR</sequence>
<dbReference type="OrthoDB" id="1491115at2"/>
<evidence type="ECO:0000313" key="1">
    <source>
        <dbReference type="EMBL" id="PCK32711.1"/>
    </source>
</evidence>
<dbReference type="AlphaFoldDB" id="A0A2A5JTU8"/>
<evidence type="ECO:0000313" key="2">
    <source>
        <dbReference type="Proteomes" id="UP000228621"/>
    </source>
</evidence>
<dbReference type="InterPro" id="IPR011009">
    <property type="entry name" value="Kinase-like_dom_sf"/>
</dbReference>
<dbReference type="Proteomes" id="UP000228621">
    <property type="component" value="Unassembled WGS sequence"/>
</dbReference>
<reference evidence="2" key="1">
    <citation type="journal article" date="2019" name="Genome Announc.">
        <title>Draft Genome Sequence of Pseudoalteromonas piscicida Strain 36Y ROTHPW, an Hypersaline Seawater Isolate from the South Coast of Sonora, Mexico.</title>
        <authorList>
            <person name="Sanchez-Diaz R."/>
            <person name="Molina-Garza Z.J."/>
            <person name="Cruz-Suarez L.E."/>
            <person name="Selvin J."/>
            <person name="Kiran G.S."/>
            <person name="Ibarra-Gamez J.C."/>
            <person name="Gomez-Gil B."/>
            <person name="Galaviz-Silva L."/>
        </authorList>
    </citation>
    <scope>NUCLEOTIDE SEQUENCE [LARGE SCALE GENOMIC DNA]</scope>
    <source>
        <strain evidence="2">36Y_RITHPW</strain>
    </source>
</reference>
<organism evidence="1 2">
    <name type="scientific">Pseudoalteromonas piscicida</name>
    <dbReference type="NCBI Taxonomy" id="43662"/>
    <lineage>
        <taxon>Bacteria</taxon>
        <taxon>Pseudomonadati</taxon>
        <taxon>Pseudomonadota</taxon>
        <taxon>Gammaproteobacteria</taxon>
        <taxon>Alteromonadales</taxon>
        <taxon>Pseudoalteromonadaceae</taxon>
        <taxon>Pseudoalteromonas</taxon>
    </lineage>
</organism>
<accession>A0A2A5JTU8</accession>